<reference evidence="2 3" key="1">
    <citation type="journal article" date="2016" name="Mol. Biol. Evol.">
        <title>Comparative Genomics of Early-Diverging Mushroom-Forming Fungi Provides Insights into the Origins of Lignocellulose Decay Capabilities.</title>
        <authorList>
            <person name="Nagy L.G."/>
            <person name="Riley R."/>
            <person name="Tritt A."/>
            <person name="Adam C."/>
            <person name="Daum C."/>
            <person name="Floudas D."/>
            <person name="Sun H."/>
            <person name="Yadav J.S."/>
            <person name="Pangilinan J."/>
            <person name="Larsson K.H."/>
            <person name="Matsuura K."/>
            <person name="Barry K."/>
            <person name="Labutti K."/>
            <person name="Kuo R."/>
            <person name="Ohm R.A."/>
            <person name="Bhattacharya S.S."/>
            <person name="Shirouzu T."/>
            <person name="Yoshinaga Y."/>
            <person name="Martin F.M."/>
            <person name="Grigoriev I.V."/>
            <person name="Hibbett D.S."/>
        </authorList>
    </citation>
    <scope>NUCLEOTIDE SEQUENCE [LARGE SCALE GENOMIC DNA]</scope>
    <source>
        <strain evidence="2 3">TUFC12733</strain>
    </source>
</reference>
<dbReference type="OrthoDB" id="5594612at2759"/>
<evidence type="ECO:0000313" key="2">
    <source>
        <dbReference type="EMBL" id="KZO93288.1"/>
    </source>
</evidence>
<accession>A0A167J6F5</accession>
<dbReference type="AlphaFoldDB" id="A0A167J6F5"/>
<feature type="compositionally biased region" description="Pro residues" evidence="1">
    <location>
        <begin position="10"/>
        <end position="19"/>
    </location>
</feature>
<dbReference type="SUPFAM" id="SSF103657">
    <property type="entry name" value="BAR/IMD domain-like"/>
    <property type="match status" value="1"/>
</dbReference>
<name>A0A167J6F5_CALVF</name>
<keyword evidence="3" id="KW-1185">Reference proteome</keyword>
<evidence type="ECO:0000256" key="1">
    <source>
        <dbReference type="SAM" id="MobiDB-lite"/>
    </source>
</evidence>
<dbReference type="PANTHER" id="PTHR38407:SF1">
    <property type="entry name" value="PROTEIN IVY1"/>
    <property type="match status" value="1"/>
</dbReference>
<dbReference type="PANTHER" id="PTHR38407">
    <property type="entry name" value="PROTEIN IVY1"/>
    <property type="match status" value="1"/>
</dbReference>
<feature type="region of interest" description="Disordered" evidence="1">
    <location>
        <begin position="1"/>
        <end position="20"/>
    </location>
</feature>
<dbReference type="GO" id="GO:0042144">
    <property type="term" value="P:vacuole fusion, non-autophagic"/>
    <property type="evidence" value="ECO:0007669"/>
    <property type="project" value="InterPro"/>
</dbReference>
<dbReference type="InterPro" id="IPR037470">
    <property type="entry name" value="IVY1"/>
</dbReference>
<sequence>MPGVRQRAVPSPPPAPSPPSVLYCTMATLAHPRPPFHPSSSSSFRPVSPTYSQRSSTPASAVSDFQGAPDRIVSKKDLRASLGAYDELITAGRAYRAALSSASQASSNFALSIERCARLKGVSSDSSSALLAASGLHYMIANQEQVLGDTLRTTFEQPLALQLESYRKNVLERTLSYERAQTDLSRQIRSTEAENMRVGRRRQRDLSSFRAALSLLQSQVDELDRLKSEYYTSVLSSEEETWDFVLSKVAHVVRASLDIYERVSAKGTDSALEPMLTANPDPFNAYGQPQGEDKMFSILTPLGMLSPALGGQGFGSNAQGGLDKPDWGEPSGGANGTATATAERERQSQQRRSTGAGALPPIAETRSVTSTERAPSPSTSRTPTPTPQPHALPAAETWTEPGTGIGAGRAGTGGIETRTAHPSHLPAPFPAVLTPPAVEGEPTENEMGGNPYFPSVPGLRGGAHIGRENARRTGDADVSDVSEGDPGEGEGDGEGMLGPGDVGDMSDVADLGRGEVGLGLGEESIMQERAPWEGARSPTQEVR</sequence>
<evidence type="ECO:0008006" key="4">
    <source>
        <dbReference type="Google" id="ProtNLM"/>
    </source>
</evidence>
<dbReference type="GO" id="GO:0005543">
    <property type="term" value="F:phospholipid binding"/>
    <property type="evidence" value="ECO:0007669"/>
    <property type="project" value="InterPro"/>
</dbReference>
<dbReference type="STRING" id="1330018.A0A167J6F5"/>
<dbReference type="Gene3D" id="1.20.1270.60">
    <property type="entry name" value="Arfaptin homology (AH) domain/BAR domain"/>
    <property type="match status" value="1"/>
</dbReference>
<feature type="compositionally biased region" description="Low complexity" evidence="1">
    <location>
        <begin position="38"/>
        <end position="49"/>
    </location>
</feature>
<proteinExistence type="predicted"/>
<feature type="region of interest" description="Disordered" evidence="1">
    <location>
        <begin position="34"/>
        <end position="64"/>
    </location>
</feature>
<dbReference type="Proteomes" id="UP000076738">
    <property type="component" value="Unassembled WGS sequence"/>
</dbReference>
<gene>
    <name evidence="2" type="ORF">CALVIDRAFT_540269</name>
</gene>
<dbReference type="InterPro" id="IPR027267">
    <property type="entry name" value="AH/BAR_dom_sf"/>
</dbReference>
<feature type="compositionally biased region" description="Low complexity" evidence="1">
    <location>
        <begin position="369"/>
        <end position="383"/>
    </location>
</feature>
<feature type="compositionally biased region" description="Acidic residues" evidence="1">
    <location>
        <begin position="477"/>
        <end position="493"/>
    </location>
</feature>
<dbReference type="EMBL" id="KV417303">
    <property type="protein sequence ID" value="KZO93288.1"/>
    <property type="molecule type" value="Genomic_DNA"/>
</dbReference>
<feature type="compositionally biased region" description="Gly residues" evidence="1">
    <location>
        <begin position="403"/>
        <end position="414"/>
    </location>
</feature>
<feature type="compositionally biased region" description="Basic and acidic residues" evidence="1">
    <location>
        <begin position="465"/>
        <end position="475"/>
    </location>
</feature>
<organism evidence="2 3">
    <name type="scientific">Calocera viscosa (strain TUFC12733)</name>
    <dbReference type="NCBI Taxonomy" id="1330018"/>
    <lineage>
        <taxon>Eukaryota</taxon>
        <taxon>Fungi</taxon>
        <taxon>Dikarya</taxon>
        <taxon>Basidiomycota</taxon>
        <taxon>Agaricomycotina</taxon>
        <taxon>Dacrymycetes</taxon>
        <taxon>Dacrymycetales</taxon>
        <taxon>Dacrymycetaceae</taxon>
        <taxon>Calocera</taxon>
    </lineage>
</organism>
<dbReference type="GO" id="GO:0000329">
    <property type="term" value="C:fungal-type vacuole membrane"/>
    <property type="evidence" value="ECO:0007669"/>
    <property type="project" value="InterPro"/>
</dbReference>
<feature type="compositionally biased region" description="Polar residues" evidence="1">
    <location>
        <begin position="50"/>
        <end position="60"/>
    </location>
</feature>
<feature type="region of interest" description="Disordered" evidence="1">
    <location>
        <begin position="310"/>
        <end position="543"/>
    </location>
</feature>
<protein>
    <recommendedName>
        <fullName evidence="4">IMD domain-containing protein</fullName>
    </recommendedName>
</protein>
<evidence type="ECO:0000313" key="3">
    <source>
        <dbReference type="Proteomes" id="UP000076738"/>
    </source>
</evidence>